<evidence type="ECO:0000259" key="10">
    <source>
        <dbReference type="Pfam" id="PF00394"/>
    </source>
</evidence>
<evidence type="ECO:0000256" key="1">
    <source>
        <dbReference type="ARBA" id="ARBA00001935"/>
    </source>
</evidence>
<dbReference type="PANTHER" id="PTHR11709">
    <property type="entry name" value="MULTI-COPPER OXIDASE"/>
    <property type="match status" value="1"/>
</dbReference>
<evidence type="ECO:0000313" key="15">
    <source>
        <dbReference type="Proteomes" id="UP000008810"/>
    </source>
</evidence>
<evidence type="ECO:0000259" key="11">
    <source>
        <dbReference type="Pfam" id="PF07731"/>
    </source>
</evidence>
<dbReference type="KEGG" id="bdi:100835816"/>
<dbReference type="GeneID" id="100835816"/>
<evidence type="ECO:0000256" key="9">
    <source>
        <dbReference type="SAM" id="SignalP"/>
    </source>
</evidence>
<feature type="domain" description="Plastocyanin-like" evidence="11">
    <location>
        <begin position="492"/>
        <end position="610"/>
    </location>
</feature>
<feature type="domain" description="Plastocyanin-like" evidence="12">
    <location>
        <begin position="52"/>
        <end position="166"/>
    </location>
</feature>
<dbReference type="FunCoup" id="I1GXV8">
    <property type="interactions" value="61"/>
</dbReference>
<keyword evidence="8" id="KW-0186">Copper</keyword>
<gene>
    <name evidence="14" type="primary">LOC100835816</name>
    <name evidence="13" type="ORF">BRADI_1g37600v3</name>
</gene>
<dbReference type="PROSITE" id="PS00079">
    <property type="entry name" value="MULTICOPPER_OXIDASE1"/>
    <property type="match status" value="1"/>
</dbReference>
<dbReference type="OMA" id="TGAWAFH"/>
<dbReference type="Pfam" id="PF07732">
    <property type="entry name" value="Cu-oxidase_3"/>
    <property type="match status" value="1"/>
</dbReference>
<feature type="chain" id="PRO_5014094135" description="L-ascorbate oxidase" evidence="9">
    <location>
        <begin position="26"/>
        <end position="654"/>
    </location>
</feature>
<feature type="signal peptide" evidence="9">
    <location>
        <begin position="1"/>
        <end position="25"/>
    </location>
</feature>
<dbReference type="EMBL" id="CM000880">
    <property type="protein sequence ID" value="KQK17921.1"/>
    <property type="molecule type" value="Genomic_DNA"/>
</dbReference>
<dbReference type="InterPro" id="IPR034267">
    <property type="entry name" value="CuRO_3_AAO"/>
</dbReference>
<organism evidence="14">
    <name type="scientific">Brachypodium distachyon</name>
    <name type="common">Purple false brome</name>
    <name type="synonym">Trachynia distachya</name>
    <dbReference type="NCBI Taxonomy" id="15368"/>
    <lineage>
        <taxon>Eukaryota</taxon>
        <taxon>Viridiplantae</taxon>
        <taxon>Streptophyta</taxon>
        <taxon>Embryophyta</taxon>
        <taxon>Tracheophyta</taxon>
        <taxon>Spermatophyta</taxon>
        <taxon>Magnoliopsida</taxon>
        <taxon>Liliopsida</taxon>
        <taxon>Poales</taxon>
        <taxon>Poaceae</taxon>
        <taxon>BOP clade</taxon>
        <taxon>Pooideae</taxon>
        <taxon>Stipodae</taxon>
        <taxon>Brachypodieae</taxon>
        <taxon>Brachypodium</taxon>
    </lineage>
</organism>
<dbReference type="InterPro" id="IPR008972">
    <property type="entry name" value="Cupredoxin"/>
</dbReference>
<dbReference type="EnsemblPlants" id="KQK17921">
    <property type="protein sequence ID" value="KQK17921"/>
    <property type="gene ID" value="BRADI_1g37600v3"/>
</dbReference>
<feature type="domain" description="Plastocyanin-like" evidence="10">
    <location>
        <begin position="183"/>
        <end position="380"/>
    </location>
</feature>
<evidence type="ECO:0000256" key="3">
    <source>
        <dbReference type="ARBA" id="ARBA00010609"/>
    </source>
</evidence>
<evidence type="ECO:0008006" key="16">
    <source>
        <dbReference type="Google" id="ProtNLM"/>
    </source>
</evidence>
<dbReference type="GO" id="GO:0016491">
    <property type="term" value="F:oxidoreductase activity"/>
    <property type="evidence" value="ECO:0000318"/>
    <property type="project" value="GO_Central"/>
</dbReference>
<keyword evidence="6" id="KW-0677">Repeat</keyword>
<reference evidence="13 14" key="1">
    <citation type="journal article" date="2010" name="Nature">
        <title>Genome sequencing and analysis of the model grass Brachypodium distachyon.</title>
        <authorList>
            <consortium name="International Brachypodium Initiative"/>
        </authorList>
    </citation>
    <scope>NUCLEOTIDE SEQUENCE [LARGE SCALE GENOMIC DNA]</scope>
    <source>
        <strain evidence="13 14">Bd21</strain>
    </source>
</reference>
<dbReference type="FunFam" id="2.60.40.420:FF:000059">
    <property type="entry name" value="L-ascorbate oxidase"/>
    <property type="match status" value="1"/>
</dbReference>
<name>I1GXV8_BRADI</name>
<evidence type="ECO:0000256" key="2">
    <source>
        <dbReference type="ARBA" id="ARBA00004613"/>
    </source>
</evidence>
<dbReference type="STRING" id="15368.I1GXV8"/>
<dbReference type="Pfam" id="PF07731">
    <property type="entry name" value="Cu-oxidase_2"/>
    <property type="match status" value="1"/>
</dbReference>
<evidence type="ECO:0000313" key="14">
    <source>
        <dbReference type="EnsemblPlants" id="KQK17921"/>
    </source>
</evidence>
<dbReference type="Gramene" id="KQK17921">
    <property type="protein sequence ID" value="KQK17921"/>
    <property type="gene ID" value="BRADI_1g37600v3"/>
</dbReference>
<dbReference type="RefSeq" id="XP_003563730.1">
    <property type="nucleotide sequence ID" value="XM_003563682.4"/>
</dbReference>
<evidence type="ECO:0000256" key="5">
    <source>
        <dbReference type="ARBA" id="ARBA00022723"/>
    </source>
</evidence>
<dbReference type="Pfam" id="PF00394">
    <property type="entry name" value="Cu-oxidase"/>
    <property type="match status" value="1"/>
</dbReference>
<keyword evidence="7" id="KW-0560">Oxidoreductase</keyword>
<evidence type="ECO:0000313" key="13">
    <source>
        <dbReference type="EMBL" id="KQK17921.1"/>
    </source>
</evidence>
<dbReference type="CDD" id="cd13893">
    <property type="entry name" value="CuRO_3_AAO"/>
    <property type="match status" value="1"/>
</dbReference>
<reference evidence="13" key="2">
    <citation type="submission" date="2017-06" db="EMBL/GenBank/DDBJ databases">
        <title>WGS assembly of Brachypodium distachyon.</title>
        <authorList>
            <consortium name="The International Brachypodium Initiative"/>
            <person name="Lucas S."/>
            <person name="Harmon-Smith M."/>
            <person name="Lail K."/>
            <person name="Tice H."/>
            <person name="Grimwood J."/>
            <person name="Bruce D."/>
            <person name="Barry K."/>
            <person name="Shu S."/>
            <person name="Lindquist E."/>
            <person name="Wang M."/>
            <person name="Pitluck S."/>
            <person name="Vogel J.P."/>
            <person name="Garvin D.F."/>
            <person name="Mockler T.C."/>
            <person name="Schmutz J."/>
            <person name="Rokhsar D."/>
            <person name="Bevan M.W."/>
        </authorList>
    </citation>
    <scope>NUCLEOTIDE SEQUENCE</scope>
    <source>
        <strain evidence="13">Bd21</strain>
    </source>
</reference>
<evidence type="ECO:0000256" key="4">
    <source>
        <dbReference type="ARBA" id="ARBA00022525"/>
    </source>
</evidence>
<dbReference type="InterPro" id="IPR011707">
    <property type="entry name" value="Cu-oxidase-like_N"/>
</dbReference>
<comment type="similarity">
    <text evidence="3">Belongs to the multicopper oxidase family.</text>
</comment>
<dbReference type="AlphaFoldDB" id="I1GXV8"/>
<comment type="cofactor">
    <cofactor evidence="1">
        <name>Cu cation</name>
        <dbReference type="ChEBI" id="CHEBI:23378"/>
    </cofactor>
</comment>
<dbReference type="OrthoDB" id="2121828at2759"/>
<evidence type="ECO:0000256" key="6">
    <source>
        <dbReference type="ARBA" id="ARBA00022737"/>
    </source>
</evidence>
<keyword evidence="9" id="KW-0732">Signal</keyword>
<dbReference type="HOGENOM" id="CLU_006504_8_3_1"/>
<evidence type="ECO:0000256" key="7">
    <source>
        <dbReference type="ARBA" id="ARBA00023002"/>
    </source>
</evidence>
<dbReference type="InterPro" id="IPR033138">
    <property type="entry name" value="Cu_oxidase_CS"/>
</dbReference>
<evidence type="ECO:0000256" key="8">
    <source>
        <dbReference type="ARBA" id="ARBA00023008"/>
    </source>
</evidence>
<accession>I1GXV8</accession>
<dbReference type="InterPro" id="IPR002355">
    <property type="entry name" value="Cu_oxidase_Cu_BS"/>
</dbReference>
<comment type="subcellular location">
    <subcellularLocation>
        <location evidence="2">Secreted</location>
    </subcellularLocation>
</comment>
<keyword evidence="5" id="KW-0479">Metal-binding</keyword>
<dbReference type="PROSITE" id="PS00080">
    <property type="entry name" value="MULTICOPPER_OXIDASE2"/>
    <property type="match status" value="1"/>
</dbReference>
<dbReference type="InterPro" id="IPR011706">
    <property type="entry name" value="Cu-oxidase_C"/>
</dbReference>
<evidence type="ECO:0000259" key="12">
    <source>
        <dbReference type="Pfam" id="PF07732"/>
    </source>
</evidence>
<keyword evidence="15" id="KW-1185">Reference proteome</keyword>
<dbReference type="SUPFAM" id="SSF49503">
    <property type="entry name" value="Cupredoxins"/>
    <property type="match status" value="3"/>
</dbReference>
<protein>
    <recommendedName>
        <fullName evidence="16">L-ascorbate oxidase</fullName>
    </recommendedName>
</protein>
<keyword evidence="4" id="KW-0964">Secreted</keyword>
<reference evidence="14" key="3">
    <citation type="submission" date="2018-08" db="UniProtKB">
        <authorList>
            <consortium name="EnsemblPlants"/>
        </authorList>
    </citation>
    <scope>IDENTIFICATION</scope>
    <source>
        <strain evidence="14">cv. Bd21</strain>
    </source>
</reference>
<dbReference type="GO" id="GO:0005576">
    <property type="term" value="C:extracellular region"/>
    <property type="evidence" value="ECO:0007669"/>
    <property type="project" value="UniProtKB-SubCell"/>
</dbReference>
<dbReference type="InterPro" id="IPR045087">
    <property type="entry name" value="Cu-oxidase_fam"/>
</dbReference>
<dbReference type="eggNOG" id="KOG1263">
    <property type="taxonomic scope" value="Eukaryota"/>
</dbReference>
<dbReference type="PANTHER" id="PTHR11709:SF322">
    <property type="entry name" value="L-ASCORBATE OXIDASE"/>
    <property type="match status" value="1"/>
</dbReference>
<dbReference type="Proteomes" id="UP000008810">
    <property type="component" value="Chromosome 1"/>
</dbReference>
<dbReference type="Gene3D" id="2.60.40.420">
    <property type="entry name" value="Cupredoxins - blue copper proteins"/>
    <property type="match status" value="3"/>
</dbReference>
<dbReference type="InterPro" id="IPR001117">
    <property type="entry name" value="Cu-oxidase_2nd"/>
</dbReference>
<sequence>MAKPRGKLAAVVHLLFCCIIALAFGVPATAAVSPAPGLAPAPAKVINATWDVEYILWAPDCQQRVMIGINGEFPGPTIRARAGDIVSVTVRNKLHTEGLVIHWHGMRQFGTPWADGTASISQCAITAGETFTYEFVADKPGTYFYHGHFGMQRAAGLYGSLIVDATEEQGEPYRKDYDGELNMLLSDWYHENVYAQSAGLDLKDKHFQWIGEPQTILINGRGQYECMLGSVSRYHGAIPTGRKAKTCDRPGSFWFWWNQPCRDVDKCERRSECGPHCPRSQCAPVVFAVEPGKTYRLRIASTTTLSALNVQVQGHELVVVEADGNHVEPFAVKDLDIYSGESYSVLLKTDKNPSSYWISVGVRGREPKTLPATALLNYTNSRSEWPTGRFASPPETPAWDDLKRSKDFTYKIKARNETNEPPPPKAYRTIVMLNTQALVGGHVKWSVNNVSLALPATPYLGAYYYGLQGSAFDASEQAPEGFPEEYDVEKPPEQNGYETKLSDRVYEVAHGAVVDVVLQNADMRRDNDSETHPWHLHGHDFWVLGYGEGRYTGKEEQLNTADPPLRNTVVVFPHGWTALRFVANNTGAWAFHCHIEPHLHMGMGAVFVEGVDRMRDLKVPRDAVMCGVVRTAAHHLSPAMPTSPSPAPAPGLAP</sequence>
<dbReference type="GO" id="GO:0005507">
    <property type="term" value="F:copper ion binding"/>
    <property type="evidence" value="ECO:0007669"/>
    <property type="project" value="InterPro"/>
</dbReference>
<proteinExistence type="inferred from homology"/>